<dbReference type="Proteomes" id="UP001295444">
    <property type="component" value="Chromosome 04"/>
</dbReference>
<evidence type="ECO:0000313" key="1">
    <source>
        <dbReference type="EMBL" id="CAH2284310.1"/>
    </source>
</evidence>
<gene>
    <name evidence="1" type="ORF">PECUL_23A048553</name>
</gene>
<organism evidence="1 2">
    <name type="scientific">Pelobates cultripes</name>
    <name type="common">Western spadefoot toad</name>
    <dbReference type="NCBI Taxonomy" id="61616"/>
    <lineage>
        <taxon>Eukaryota</taxon>
        <taxon>Metazoa</taxon>
        <taxon>Chordata</taxon>
        <taxon>Craniata</taxon>
        <taxon>Vertebrata</taxon>
        <taxon>Euteleostomi</taxon>
        <taxon>Amphibia</taxon>
        <taxon>Batrachia</taxon>
        <taxon>Anura</taxon>
        <taxon>Pelobatoidea</taxon>
        <taxon>Pelobatidae</taxon>
        <taxon>Pelobates</taxon>
    </lineage>
</organism>
<keyword evidence="2" id="KW-1185">Reference proteome</keyword>
<protein>
    <submittedName>
        <fullName evidence="1">Uncharacterized protein</fullName>
    </submittedName>
</protein>
<proteinExistence type="predicted"/>
<evidence type="ECO:0000313" key="2">
    <source>
        <dbReference type="Proteomes" id="UP001295444"/>
    </source>
</evidence>
<dbReference type="AlphaFoldDB" id="A0AAD1S0N5"/>
<sequence>MRPRLPFSTQHWADAPLPAAWTGGGDPGPSPGDCLNHVEILGEATKAHKKESNSPKMADAAWSPDTTEESILSMQDCTFEDFWRKLESKLQQPVLMQASGHSPHRQSLTSHQKLATPAVRGASTWWQSWKCSPLLHTAAPKQELLRSDTGTLNLSMDLVEAQLIRNISLTGPSWSQLGTTICITLQLMQALPGPTRLIRVHPTGGLLLLLGSAELSSSLITHEVLQYNASRLHLFIVR</sequence>
<dbReference type="EMBL" id="OW240915">
    <property type="protein sequence ID" value="CAH2284310.1"/>
    <property type="molecule type" value="Genomic_DNA"/>
</dbReference>
<name>A0AAD1S0N5_PELCU</name>
<reference evidence="1" key="1">
    <citation type="submission" date="2022-03" db="EMBL/GenBank/DDBJ databases">
        <authorList>
            <person name="Alioto T."/>
            <person name="Alioto T."/>
            <person name="Gomez Garrido J."/>
        </authorList>
    </citation>
    <scope>NUCLEOTIDE SEQUENCE</scope>
</reference>
<accession>A0AAD1S0N5</accession>